<dbReference type="GO" id="GO:0020037">
    <property type="term" value="F:heme binding"/>
    <property type="evidence" value="ECO:0007669"/>
    <property type="project" value="InterPro"/>
</dbReference>
<dbReference type="InterPro" id="IPR036396">
    <property type="entry name" value="Cyt_P450_sf"/>
</dbReference>
<dbReference type="GO" id="GO:0005506">
    <property type="term" value="F:iron ion binding"/>
    <property type="evidence" value="ECO:0007669"/>
    <property type="project" value="InterPro"/>
</dbReference>
<dbReference type="Gene3D" id="3.30.43.20">
    <property type="match status" value="1"/>
</dbReference>
<name>A0A382Q964_9ZZZZ</name>
<evidence type="ECO:0000313" key="1">
    <source>
        <dbReference type="EMBL" id="SVC80791.1"/>
    </source>
</evidence>
<dbReference type="GO" id="GO:0004497">
    <property type="term" value="F:monooxygenase activity"/>
    <property type="evidence" value="ECO:0007669"/>
    <property type="project" value="InterPro"/>
</dbReference>
<proteinExistence type="predicted"/>
<accession>A0A382Q964</accession>
<feature type="non-terminal residue" evidence="1">
    <location>
        <position position="68"/>
    </location>
</feature>
<protein>
    <recommendedName>
        <fullName evidence="2">Cytochrome P450</fullName>
    </recommendedName>
</protein>
<dbReference type="EMBL" id="UINC01112100">
    <property type="protein sequence ID" value="SVC80791.1"/>
    <property type="molecule type" value="Genomic_DNA"/>
</dbReference>
<sequence length="68" mass="8373">MTSKPKNFDSSIFMTPEYWLDPYPALKVLRDHYPLYHDEKHGQWYLTRYDDVVNAFRDNNVHYSNRLY</sequence>
<dbReference type="AlphaFoldDB" id="A0A382Q964"/>
<dbReference type="SUPFAM" id="SSF48264">
    <property type="entry name" value="Cytochrome P450"/>
    <property type="match status" value="1"/>
</dbReference>
<dbReference type="GO" id="GO:0016705">
    <property type="term" value="F:oxidoreductase activity, acting on paired donors, with incorporation or reduction of molecular oxygen"/>
    <property type="evidence" value="ECO:0007669"/>
    <property type="project" value="InterPro"/>
</dbReference>
<evidence type="ECO:0008006" key="2">
    <source>
        <dbReference type="Google" id="ProtNLM"/>
    </source>
</evidence>
<organism evidence="1">
    <name type="scientific">marine metagenome</name>
    <dbReference type="NCBI Taxonomy" id="408172"/>
    <lineage>
        <taxon>unclassified sequences</taxon>
        <taxon>metagenomes</taxon>
        <taxon>ecological metagenomes</taxon>
    </lineage>
</organism>
<gene>
    <name evidence="1" type="ORF">METZ01_LOCUS333645</name>
</gene>
<reference evidence="1" key="1">
    <citation type="submission" date="2018-05" db="EMBL/GenBank/DDBJ databases">
        <authorList>
            <person name="Lanie J.A."/>
            <person name="Ng W.-L."/>
            <person name="Kazmierczak K.M."/>
            <person name="Andrzejewski T.M."/>
            <person name="Davidsen T.M."/>
            <person name="Wayne K.J."/>
            <person name="Tettelin H."/>
            <person name="Glass J.I."/>
            <person name="Rusch D."/>
            <person name="Podicherti R."/>
            <person name="Tsui H.-C.T."/>
            <person name="Winkler M.E."/>
        </authorList>
    </citation>
    <scope>NUCLEOTIDE SEQUENCE</scope>
</reference>